<proteinExistence type="predicted"/>
<feature type="compositionally biased region" description="Low complexity" evidence="1">
    <location>
        <begin position="214"/>
        <end position="227"/>
    </location>
</feature>
<sequence length="426" mass="44041">MATDKKISELPVISTIAAADVSLLVRSGTDYQYNFTTLLEFIQEGINPGANISFGTTLPQNTNGKNGDVFINTSAGSFALKQSGTWSVKYTLPISNGSDSTVLYGSGVPGSSIGSNNDTYINIDTGIFYHKASGTWTQVFSMQTGPQGPKGDKGDTGTTGANGKTILNGTSNPSNSTTGTNGDFYLNTNTYQLFGPKTGGEWGLGTSIIGLTGEQGEPGPQGEDGPSGEPGVGVATGGTTGQVLSKLSDADFDTGWVDAAEGGNLHAPNGIISGLELSVSGGNVTVAAGSWRINNNVYQILTSTNLVLAAADGINNRIDLIYADVINTIALLTGTTSANPVKPSLPFDCIEVGFALVTPSGSETTPAPGAEYLTRSQFIDTIGDKSQLSTAAKNNLVDAINEVSTSIGSINQESVILKIFKKSNYR</sequence>
<dbReference type="Proteomes" id="UP000618754">
    <property type="component" value="Unassembled WGS sequence"/>
</dbReference>
<dbReference type="RefSeq" id="WP_191173888.1">
    <property type="nucleotide sequence ID" value="NZ_JACWMW010000001.1"/>
</dbReference>
<evidence type="ECO:0000256" key="1">
    <source>
        <dbReference type="SAM" id="MobiDB-lite"/>
    </source>
</evidence>
<organism evidence="2 3">
    <name type="scientific">Mucilaginibacter rigui</name>
    <dbReference type="NCBI Taxonomy" id="534635"/>
    <lineage>
        <taxon>Bacteria</taxon>
        <taxon>Pseudomonadati</taxon>
        <taxon>Bacteroidota</taxon>
        <taxon>Sphingobacteriia</taxon>
        <taxon>Sphingobacteriales</taxon>
        <taxon>Sphingobacteriaceae</taxon>
        <taxon>Mucilaginibacter</taxon>
    </lineage>
</organism>
<keyword evidence="3" id="KW-1185">Reference proteome</keyword>
<feature type="region of interest" description="Disordered" evidence="1">
    <location>
        <begin position="212"/>
        <end position="237"/>
    </location>
</feature>
<protein>
    <submittedName>
        <fullName evidence="2">Collagen-like protein</fullName>
    </submittedName>
</protein>
<accession>A0ABR7X078</accession>
<feature type="compositionally biased region" description="Low complexity" evidence="1">
    <location>
        <begin position="168"/>
        <end position="179"/>
    </location>
</feature>
<gene>
    <name evidence="2" type="ORF">IDJ75_01730</name>
</gene>
<feature type="compositionally biased region" description="Gly residues" evidence="1">
    <location>
        <begin position="228"/>
        <end position="237"/>
    </location>
</feature>
<dbReference type="EMBL" id="JACWMW010000001">
    <property type="protein sequence ID" value="MBD1383980.1"/>
    <property type="molecule type" value="Genomic_DNA"/>
</dbReference>
<dbReference type="Gene3D" id="1.20.5.320">
    <property type="entry name" value="6-Phosphogluconate Dehydrogenase, domain 3"/>
    <property type="match status" value="1"/>
</dbReference>
<evidence type="ECO:0000313" key="3">
    <source>
        <dbReference type="Proteomes" id="UP000618754"/>
    </source>
</evidence>
<feature type="region of interest" description="Disordered" evidence="1">
    <location>
        <begin position="144"/>
        <end position="179"/>
    </location>
</feature>
<name>A0ABR7X078_9SPHI</name>
<reference evidence="2 3" key="1">
    <citation type="submission" date="2020-09" db="EMBL/GenBank/DDBJ databases">
        <title>Novel species of Mucilaginibacter isolated from a glacier on the Tibetan Plateau.</title>
        <authorList>
            <person name="Liu Q."/>
            <person name="Xin Y.-H."/>
        </authorList>
    </citation>
    <scope>NUCLEOTIDE SEQUENCE [LARGE SCALE GENOMIC DNA]</scope>
    <source>
        <strain evidence="2 3">CGMCC 1.13878</strain>
    </source>
</reference>
<comment type="caution">
    <text evidence="2">The sequence shown here is derived from an EMBL/GenBank/DDBJ whole genome shotgun (WGS) entry which is preliminary data.</text>
</comment>
<evidence type="ECO:0000313" key="2">
    <source>
        <dbReference type="EMBL" id="MBD1383980.1"/>
    </source>
</evidence>